<reference evidence="1" key="1">
    <citation type="submission" date="2020-07" db="EMBL/GenBank/DDBJ databases">
        <authorList>
            <person name="Pothier F. J."/>
        </authorList>
    </citation>
    <scope>NUCLEOTIDE SEQUENCE</scope>
    <source>
        <strain evidence="1">CFBP 8129</strain>
    </source>
</reference>
<evidence type="ECO:0000313" key="1">
    <source>
        <dbReference type="EMBL" id="CAD0307279.1"/>
    </source>
</evidence>
<dbReference type="AlphaFoldDB" id="A0A6V7C251"/>
<organism evidence="1">
    <name type="scientific">Xanthomonas hortorum pv. gardneri</name>
    <dbReference type="NCBI Taxonomy" id="2754056"/>
    <lineage>
        <taxon>Bacteria</taxon>
        <taxon>Pseudomonadati</taxon>
        <taxon>Pseudomonadota</taxon>
        <taxon>Gammaproteobacteria</taxon>
        <taxon>Lysobacterales</taxon>
        <taxon>Lysobacteraceae</taxon>
        <taxon>Xanthomonas</taxon>
    </lineage>
</organism>
<accession>A0A6V7C251</accession>
<dbReference type="EMBL" id="LR828253">
    <property type="protein sequence ID" value="CAD0307284.1"/>
    <property type="molecule type" value="Genomic_DNA"/>
</dbReference>
<name>A0A6V7C251_9XANT</name>
<protein>
    <submittedName>
        <fullName evidence="1">Uncharacterized protein</fullName>
    </submittedName>
</protein>
<gene>
    <name evidence="1" type="ORF">CFBP8129_07950</name>
</gene>
<dbReference type="EMBL" id="LR828253">
    <property type="protein sequence ID" value="CAD0307279.1"/>
    <property type="molecule type" value="Genomic_DNA"/>
</dbReference>
<sequence>MKSALSAEEAITSLRGRPDAYRSGGDLRALVVQVNFNDVEY</sequence>
<proteinExistence type="predicted"/>